<dbReference type="AlphaFoldDB" id="A0A9X2G5D0"/>
<sequence length="233" mass="25087">MWDGVGPLSFVGEVDLAALSATGHDPGVALPAAGRLAFFVLDDPGVYGFADAAHLDSYRVLYLSADGLPVAAPAGTQTYAERELAGRATLTAPDSFHPILPGTFGVDAHADYLAWLDHPVNSADFIDAMGRLRGDSPRHQVGGWAIAVQGPVELEAAHDEVRRRRSADNGLTGPHRPDQHTIAAETDQWVLVFQVDSDNDIMWGDAGTLYWLARPEDLARGDLTNIRFVMQCC</sequence>
<name>A0A9X2G5D0_9MICO</name>
<dbReference type="InterPro" id="IPR015315">
    <property type="entry name" value="DUF1963"/>
</dbReference>
<dbReference type="PANTHER" id="PTHR36436">
    <property type="entry name" value="SLL5081 PROTEIN"/>
    <property type="match status" value="1"/>
</dbReference>
<evidence type="ECO:0000256" key="1">
    <source>
        <dbReference type="SAM" id="MobiDB-lite"/>
    </source>
</evidence>
<protein>
    <submittedName>
        <fullName evidence="2">Uncharacterized protein YwqG</fullName>
    </submittedName>
</protein>
<dbReference type="InterPro" id="IPR035948">
    <property type="entry name" value="YwqG-like_sf"/>
</dbReference>
<evidence type="ECO:0000313" key="3">
    <source>
        <dbReference type="Proteomes" id="UP001139493"/>
    </source>
</evidence>
<comment type="caution">
    <text evidence="2">The sequence shown here is derived from an EMBL/GenBank/DDBJ whole genome shotgun (WGS) entry which is preliminary data.</text>
</comment>
<reference evidence="2" key="1">
    <citation type="submission" date="2022-06" db="EMBL/GenBank/DDBJ databases">
        <title>Genomic Encyclopedia of Archaeal and Bacterial Type Strains, Phase II (KMG-II): from individual species to whole genera.</title>
        <authorList>
            <person name="Goeker M."/>
        </authorList>
    </citation>
    <scope>NUCLEOTIDE SEQUENCE</scope>
    <source>
        <strain evidence="2">DSM 26652</strain>
    </source>
</reference>
<gene>
    <name evidence="2" type="ORF">APR03_003353</name>
</gene>
<dbReference type="SUPFAM" id="SSF103032">
    <property type="entry name" value="Hypothetical protein YwqG"/>
    <property type="match status" value="1"/>
</dbReference>
<dbReference type="Gene3D" id="2.30.320.10">
    <property type="entry name" value="YwqG-like"/>
    <property type="match status" value="1"/>
</dbReference>
<evidence type="ECO:0000313" key="2">
    <source>
        <dbReference type="EMBL" id="MCP2265988.1"/>
    </source>
</evidence>
<dbReference type="PANTHER" id="PTHR36436:SF6">
    <property type="entry name" value="SLL5081 PROTEIN"/>
    <property type="match status" value="1"/>
</dbReference>
<organism evidence="2 3">
    <name type="scientific">Promicromonospora thailandica</name>
    <dbReference type="NCBI Taxonomy" id="765201"/>
    <lineage>
        <taxon>Bacteria</taxon>
        <taxon>Bacillati</taxon>
        <taxon>Actinomycetota</taxon>
        <taxon>Actinomycetes</taxon>
        <taxon>Micrococcales</taxon>
        <taxon>Promicromonosporaceae</taxon>
        <taxon>Promicromonospora</taxon>
    </lineage>
</organism>
<keyword evidence="3" id="KW-1185">Reference proteome</keyword>
<feature type="region of interest" description="Disordered" evidence="1">
    <location>
        <begin position="161"/>
        <end position="180"/>
    </location>
</feature>
<proteinExistence type="predicted"/>
<dbReference type="EMBL" id="JAMTCS010000010">
    <property type="protein sequence ID" value="MCP2265988.1"/>
    <property type="molecule type" value="Genomic_DNA"/>
</dbReference>
<accession>A0A9X2G5D0</accession>
<dbReference type="Pfam" id="PF09234">
    <property type="entry name" value="DUF1963"/>
    <property type="match status" value="1"/>
</dbReference>
<dbReference type="Proteomes" id="UP001139493">
    <property type="component" value="Unassembled WGS sequence"/>
</dbReference>